<dbReference type="InterPro" id="IPR004463">
    <property type="entry name" value="UDP-acyl_GlcNac_deAcase"/>
</dbReference>
<dbReference type="RefSeq" id="WP_188897364.1">
    <property type="nucleotide sequence ID" value="NZ_BMKS01000001.1"/>
</dbReference>
<comment type="pathway">
    <text evidence="3 12">Glycolipid biosynthesis; lipid IV(A) biosynthesis; lipid IV(A) from (3R)-3-hydroxytetradecanoyl-[acyl-carrier-protein] and UDP-N-acetyl-alpha-D-glucosamine: step 2/6.</text>
</comment>
<dbReference type="Gene3D" id="3.30.230.20">
    <property type="entry name" value="lpxc deacetylase, domain 1"/>
    <property type="match status" value="1"/>
</dbReference>
<dbReference type="HAMAP" id="MF_00388">
    <property type="entry name" value="LpxC"/>
    <property type="match status" value="1"/>
</dbReference>
<dbReference type="InterPro" id="IPR015870">
    <property type="entry name" value="UDP-acyl_N-AcGlcN_deAcase_N"/>
</dbReference>
<dbReference type="AlphaFoldDB" id="A0A8J3EAM1"/>
<evidence type="ECO:0000313" key="13">
    <source>
        <dbReference type="EMBL" id="GGG16539.1"/>
    </source>
</evidence>
<keyword evidence="5 12" id="KW-0444">Lipid biosynthesis</keyword>
<gene>
    <name evidence="12 13" type="primary">lpxC</name>
    <name evidence="13" type="ORF">GCM10010964_01070</name>
</gene>
<comment type="similarity">
    <text evidence="12">Belongs to the LpxC family.</text>
</comment>
<evidence type="ECO:0000256" key="4">
    <source>
        <dbReference type="ARBA" id="ARBA00012745"/>
    </source>
</evidence>
<dbReference type="EC" id="3.5.1.108" evidence="4 12"/>
<evidence type="ECO:0000313" key="14">
    <source>
        <dbReference type="Proteomes" id="UP000597507"/>
    </source>
</evidence>
<dbReference type="NCBIfam" id="TIGR00325">
    <property type="entry name" value="lpxC"/>
    <property type="match status" value="1"/>
</dbReference>
<dbReference type="PANTHER" id="PTHR33694">
    <property type="entry name" value="UDP-3-O-ACYL-N-ACETYLGLUCOSAMINE DEACETYLASE 1, MITOCHONDRIAL-RELATED"/>
    <property type="match status" value="1"/>
</dbReference>
<dbReference type="UniPathway" id="UPA00359">
    <property type="reaction ID" value="UER00478"/>
</dbReference>
<evidence type="ECO:0000256" key="7">
    <source>
        <dbReference type="ARBA" id="ARBA00022723"/>
    </source>
</evidence>
<keyword evidence="14" id="KW-1185">Reference proteome</keyword>
<dbReference type="GO" id="GO:0103117">
    <property type="term" value="F:UDP-3-O-acyl-N-acetylglucosamine deacetylase activity"/>
    <property type="evidence" value="ECO:0007669"/>
    <property type="project" value="UniProtKB-UniRule"/>
</dbReference>
<dbReference type="Gene3D" id="3.30.1700.10">
    <property type="entry name" value="lpxc deacetylase, domain 2"/>
    <property type="match status" value="1"/>
</dbReference>
<comment type="function">
    <text evidence="2 12">Catalyzes the hydrolysis of UDP-3-O-myristoyl-N-acetylglucosamine to form UDP-3-O-myristoylglucosamine and acetate, the committed step in lipid A biosynthesis.</text>
</comment>
<feature type="binding site" evidence="12">
    <location>
        <position position="93"/>
    </location>
    <ligand>
        <name>Zn(2+)</name>
        <dbReference type="ChEBI" id="CHEBI:29105"/>
    </ligand>
</feature>
<evidence type="ECO:0000256" key="9">
    <source>
        <dbReference type="ARBA" id="ARBA00022833"/>
    </source>
</evidence>
<dbReference type="InterPro" id="IPR011334">
    <property type="entry name" value="UDP-acyl_GlcNac_deAcase_C"/>
</dbReference>
<evidence type="ECO:0000256" key="12">
    <source>
        <dbReference type="HAMAP-Rule" id="MF_00388"/>
    </source>
</evidence>
<comment type="caution">
    <text evidence="13">The sequence shown here is derived from an EMBL/GenBank/DDBJ whole genome shotgun (WGS) entry which is preliminary data.</text>
</comment>
<dbReference type="InterPro" id="IPR020568">
    <property type="entry name" value="Ribosomal_Su5_D2-typ_SF"/>
</dbReference>
<keyword evidence="7 12" id="KW-0479">Metal-binding</keyword>
<keyword evidence="8 12" id="KW-0378">Hydrolase</keyword>
<dbReference type="GO" id="GO:0009245">
    <property type="term" value="P:lipid A biosynthetic process"/>
    <property type="evidence" value="ECO:0007669"/>
    <property type="project" value="UniProtKB-UniRule"/>
</dbReference>
<evidence type="ECO:0000256" key="6">
    <source>
        <dbReference type="ARBA" id="ARBA00022556"/>
    </source>
</evidence>
<feature type="binding site" evidence="12">
    <location>
        <position position="257"/>
    </location>
    <ligand>
        <name>Zn(2+)</name>
        <dbReference type="ChEBI" id="CHEBI:29105"/>
    </ligand>
</feature>
<evidence type="ECO:0000256" key="1">
    <source>
        <dbReference type="ARBA" id="ARBA00001947"/>
    </source>
</evidence>
<dbReference type="Pfam" id="PF03331">
    <property type="entry name" value="LpxC"/>
    <property type="match status" value="1"/>
</dbReference>
<dbReference type="GO" id="GO:0046872">
    <property type="term" value="F:metal ion binding"/>
    <property type="evidence" value="ECO:0007669"/>
    <property type="project" value="UniProtKB-KW"/>
</dbReference>
<evidence type="ECO:0000256" key="3">
    <source>
        <dbReference type="ARBA" id="ARBA00005002"/>
    </source>
</evidence>
<organism evidence="13 14">
    <name type="scientific">Caldovatus sediminis</name>
    <dbReference type="NCBI Taxonomy" id="2041189"/>
    <lineage>
        <taxon>Bacteria</taxon>
        <taxon>Pseudomonadati</taxon>
        <taxon>Pseudomonadota</taxon>
        <taxon>Alphaproteobacteria</taxon>
        <taxon>Acetobacterales</taxon>
        <taxon>Roseomonadaceae</taxon>
        <taxon>Caldovatus</taxon>
    </lineage>
</organism>
<accession>A0A8J3EAM1</accession>
<evidence type="ECO:0000256" key="8">
    <source>
        <dbReference type="ARBA" id="ARBA00022801"/>
    </source>
</evidence>
<dbReference type="GO" id="GO:0016020">
    <property type="term" value="C:membrane"/>
    <property type="evidence" value="ECO:0007669"/>
    <property type="project" value="GOC"/>
</dbReference>
<dbReference type="EMBL" id="BMKS01000001">
    <property type="protein sequence ID" value="GGG16539.1"/>
    <property type="molecule type" value="Genomic_DNA"/>
</dbReference>
<protein>
    <recommendedName>
        <fullName evidence="4 12">UDP-3-O-acyl-N-acetylglucosamine deacetylase</fullName>
        <shortName evidence="12">UDP-3-O-acyl-GlcNAc deacetylase</shortName>
        <ecNumber evidence="4 12">3.5.1.108</ecNumber>
    </recommendedName>
    <alternativeName>
        <fullName evidence="12">UDP-3-O-[R-3-hydroxymyristoyl]-N-acetylglucosamine deacetylase</fullName>
    </alternativeName>
</protein>
<evidence type="ECO:0000256" key="11">
    <source>
        <dbReference type="ARBA" id="ARBA00024535"/>
    </source>
</evidence>
<keyword evidence="6 12" id="KW-0441">Lipid A biosynthesis</keyword>
<dbReference type="PANTHER" id="PTHR33694:SF1">
    <property type="entry name" value="UDP-3-O-ACYL-N-ACETYLGLUCOSAMINE DEACETYLASE 1, MITOCHONDRIAL-RELATED"/>
    <property type="match status" value="1"/>
</dbReference>
<evidence type="ECO:0000256" key="10">
    <source>
        <dbReference type="ARBA" id="ARBA00023098"/>
    </source>
</evidence>
<evidence type="ECO:0000256" key="5">
    <source>
        <dbReference type="ARBA" id="ARBA00022516"/>
    </source>
</evidence>
<dbReference type="SUPFAM" id="SSF54211">
    <property type="entry name" value="Ribosomal protein S5 domain 2-like"/>
    <property type="match status" value="2"/>
</dbReference>
<proteinExistence type="inferred from homology"/>
<name>A0A8J3EAM1_9PROT</name>
<sequence length="332" mass="34190">MDGFLMVGAGQAEARRRTLKTSIGCVGVGLHTGRRVRLTLHPATAGSGIRFRRADLGGIEIPARFDRVVDTRLCTALGAPDAPEEARVGTIEHLMAAFAACGIDDAVAELDGPEVPILDGSAAPFVFLLDCAGSVASGLPRGVVEVLRPVRVEDATGAWAELRPNPENALDAAMEIDFPSTAIGRQSLALRLAPATVRAALARARTFTLAEEVARLRAAGLARGGSLANAVVVDGPLVLNPGGLRCPDEFVRHKLLDLVGDLALAGLPVRARFAGFRSGHALNNRLLRVLFAEAGACRVVGDPEPAVTGAPESGGAAAAIARLPAAAAPAIA</sequence>
<dbReference type="Proteomes" id="UP000597507">
    <property type="component" value="Unassembled WGS sequence"/>
</dbReference>
<feature type="active site" description="Proton donor" evidence="12">
    <location>
        <position position="280"/>
    </location>
</feature>
<evidence type="ECO:0000256" key="2">
    <source>
        <dbReference type="ARBA" id="ARBA00002923"/>
    </source>
</evidence>
<comment type="cofactor">
    <cofactor evidence="1 12">
        <name>Zn(2+)</name>
        <dbReference type="ChEBI" id="CHEBI:29105"/>
    </cofactor>
</comment>
<keyword evidence="10 12" id="KW-0443">Lipid metabolism</keyword>
<keyword evidence="9 12" id="KW-0862">Zinc</keyword>
<reference evidence="13 14" key="1">
    <citation type="journal article" date="2014" name="Int. J. Syst. Evol. Microbiol.">
        <title>Complete genome sequence of Corynebacterium casei LMG S-19264T (=DSM 44701T), isolated from a smear-ripened cheese.</title>
        <authorList>
            <consortium name="US DOE Joint Genome Institute (JGI-PGF)"/>
            <person name="Walter F."/>
            <person name="Albersmeier A."/>
            <person name="Kalinowski J."/>
            <person name="Ruckert C."/>
        </authorList>
    </citation>
    <scope>NUCLEOTIDE SEQUENCE [LARGE SCALE GENOMIC DNA]</scope>
    <source>
        <strain evidence="13 14">CGMCC 1.16330</strain>
    </source>
</reference>
<comment type="catalytic activity">
    <reaction evidence="11 12">
        <text>a UDP-3-O-[(3R)-3-hydroxyacyl]-N-acetyl-alpha-D-glucosamine + H2O = a UDP-3-O-[(3R)-3-hydroxyacyl]-alpha-D-glucosamine + acetate</text>
        <dbReference type="Rhea" id="RHEA:67816"/>
        <dbReference type="ChEBI" id="CHEBI:15377"/>
        <dbReference type="ChEBI" id="CHEBI:30089"/>
        <dbReference type="ChEBI" id="CHEBI:137740"/>
        <dbReference type="ChEBI" id="CHEBI:173225"/>
        <dbReference type="EC" id="3.5.1.108"/>
    </reaction>
</comment>
<feature type="binding site" evidence="12">
    <location>
        <position position="253"/>
    </location>
    <ligand>
        <name>Zn(2+)</name>
        <dbReference type="ChEBI" id="CHEBI:29105"/>
    </ligand>
</feature>